<proteinExistence type="predicted"/>
<sequence>MKRHVKQLLSLKDRRFQEHYSFPFTVFNILQRREMLLSTALKTKKSYFPSLAKSFASVSASAVSAVARRLAQGDPVSFRNSEEQTVSKLMEQVNLVTSNVPSSTSSLLNMRNQIRALMTDQGLPSFYVTINPADVYNPVVKFMAGTEINVDEMLDSEVPHYWDQATLIARNPVVAAKFFNIYLRSFL</sequence>
<keyword evidence="3" id="KW-1185">Reference proteome</keyword>
<dbReference type="InterPro" id="IPR025476">
    <property type="entry name" value="Helitron_helicase-like"/>
</dbReference>
<evidence type="ECO:0000313" key="3">
    <source>
        <dbReference type="Proteomes" id="UP001150217"/>
    </source>
</evidence>
<evidence type="ECO:0000259" key="1">
    <source>
        <dbReference type="Pfam" id="PF14214"/>
    </source>
</evidence>
<comment type="caution">
    <text evidence="2">The sequence shown here is derived from an EMBL/GenBank/DDBJ whole genome shotgun (WGS) entry which is preliminary data.</text>
</comment>
<name>A0ABQ8V772_9AGAR</name>
<protein>
    <recommendedName>
        <fullName evidence="1">Helitron helicase-like domain-containing protein</fullName>
    </recommendedName>
</protein>
<reference evidence="2" key="1">
    <citation type="submission" date="2022-08" db="EMBL/GenBank/DDBJ databases">
        <title>A Global Phylogenomic Analysis of the Shiitake Genus Lentinula.</title>
        <authorList>
            <consortium name="DOE Joint Genome Institute"/>
            <person name="Sierra-Patev S."/>
            <person name="Min B."/>
            <person name="Naranjo-Ortiz M."/>
            <person name="Looney B."/>
            <person name="Konkel Z."/>
            <person name="Slot J.C."/>
            <person name="Sakamoto Y."/>
            <person name="Steenwyk J.L."/>
            <person name="Rokas A."/>
            <person name="Carro J."/>
            <person name="Camarero S."/>
            <person name="Ferreira P."/>
            <person name="Molpeceres G."/>
            <person name="Ruiz-Duenas F.J."/>
            <person name="Serrano A."/>
            <person name="Henrissat B."/>
            <person name="Drula E."/>
            <person name="Hughes K.W."/>
            <person name="Mata J.L."/>
            <person name="Ishikawa N.K."/>
            <person name="Vargas-Isla R."/>
            <person name="Ushijima S."/>
            <person name="Smith C.A."/>
            <person name="Ahrendt S."/>
            <person name="Andreopoulos W."/>
            <person name="He G."/>
            <person name="Labutti K."/>
            <person name="Lipzen A."/>
            <person name="Ng V."/>
            <person name="Riley R."/>
            <person name="Sandor L."/>
            <person name="Barry K."/>
            <person name="Martinez A.T."/>
            <person name="Xiao Y."/>
            <person name="Gibbons J.G."/>
            <person name="Terashima K."/>
            <person name="Grigoriev I.V."/>
            <person name="Hibbett D.S."/>
        </authorList>
    </citation>
    <scope>NUCLEOTIDE SEQUENCE</scope>
    <source>
        <strain evidence="2">RHP3577 ss4</strain>
    </source>
</reference>
<dbReference type="Proteomes" id="UP001150217">
    <property type="component" value="Unassembled WGS sequence"/>
</dbReference>
<gene>
    <name evidence="2" type="ORF">C8R41DRAFT_775833</name>
</gene>
<evidence type="ECO:0000313" key="2">
    <source>
        <dbReference type="EMBL" id="KAJ4473212.1"/>
    </source>
</evidence>
<dbReference type="Pfam" id="PF14214">
    <property type="entry name" value="Helitron_like_N"/>
    <property type="match status" value="1"/>
</dbReference>
<accession>A0ABQ8V772</accession>
<organism evidence="2 3">
    <name type="scientific">Lentinula lateritia</name>
    <dbReference type="NCBI Taxonomy" id="40482"/>
    <lineage>
        <taxon>Eukaryota</taxon>
        <taxon>Fungi</taxon>
        <taxon>Dikarya</taxon>
        <taxon>Basidiomycota</taxon>
        <taxon>Agaricomycotina</taxon>
        <taxon>Agaricomycetes</taxon>
        <taxon>Agaricomycetidae</taxon>
        <taxon>Agaricales</taxon>
        <taxon>Marasmiineae</taxon>
        <taxon>Omphalotaceae</taxon>
        <taxon>Lentinula</taxon>
    </lineage>
</organism>
<dbReference type="EMBL" id="JANVFT010000081">
    <property type="protein sequence ID" value="KAJ4473212.1"/>
    <property type="molecule type" value="Genomic_DNA"/>
</dbReference>
<feature type="non-terminal residue" evidence="2">
    <location>
        <position position="187"/>
    </location>
</feature>
<feature type="domain" description="Helitron helicase-like" evidence="1">
    <location>
        <begin position="6"/>
        <end position="187"/>
    </location>
</feature>